<dbReference type="GO" id="GO:0016787">
    <property type="term" value="F:hydrolase activity"/>
    <property type="evidence" value="ECO:0007669"/>
    <property type="project" value="UniProtKB-KW"/>
</dbReference>
<dbReference type="PANTHER" id="PTHR34353">
    <property type="entry name" value="CRISPR-ASSOCIATED ENDONUCLEASE CAS1 1"/>
    <property type="match status" value="1"/>
</dbReference>
<evidence type="ECO:0000256" key="10">
    <source>
        <dbReference type="HAMAP-Rule" id="MF_01470"/>
    </source>
</evidence>
<proteinExistence type="inferred from homology"/>
<dbReference type="Pfam" id="PF01867">
    <property type="entry name" value="Cas_Cas1"/>
    <property type="match status" value="1"/>
</dbReference>
<dbReference type="InterPro" id="IPR002729">
    <property type="entry name" value="CRISPR-assoc_Cas1"/>
</dbReference>
<keyword evidence="8 10" id="KW-0464">Manganese</keyword>
<sequence length="304" mass="33415">MNPGWRVVDLIDFDGKVSYQRGQLAITSDSGELRATLPLAQIAVVLIGNKLIISGAVLVKLSEYDIAVLVCDWRRVPVAGSFSWNEHTRIAARQRAQASLSLPRQKSAWAQIIKAKILGQARTAAQLGFDATDLKNLARAVRSGDVDNREAMAAKRYWEIISAEDDFRRLPGLAATGWNGALDYAYTVLRGHGMRAICSAGLVGTLGVFHHGRGNQFALVDDLIEPFRPAIDYAVFSIVSNSQELDKETKRQLVAAVEEPFNSAGQSIPTVFTAFAQQYGRYVEGDVEKLVPPIWEGPFDAEER</sequence>
<dbReference type="InterPro" id="IPR019855">
    <property type="entry name" value="CRISPR-assoc_Cas1_NMENI"/>
</dbReference>
<name>A0A854NL80_CORDP</name>
<protein>
    <recommendedName>
        <fullName evidence="10">CRISPR-associated endonuclease Cas1</fullName>
        <ecNumber evidence="10">3.1.-.-</ecNumber>
    </recommendedName>
</protein>
<dbReference type="EMBL" id="LSZF01000020">
    <property type="protein sequence ID" value="OWM35399.1"/>
    <property type="molecule type" value="Genomic_DNA"/>
</dbReference>
<dbReference type="InterPro" id="IPR042206">
    <property type="entry name" value="CRISPR-assoc_Cas1_C"/>
</dbReference>
<comment type="similarity">
    <text evidence="10">Belongs to the CRISPR-associated endonuclease Cas1 family.</text>
</comment>
<keyword evidence="2 10" id="KW-0479">Metal-binding</keyword>
<feature type="binding site" evidence="10">
    <location>
        <position position="210"/>
    </location>
    <ligand>
        <name>Mn(2+)</name>
        <dbReference type="ChEBI" id="CHEBI:29035"/>
    </ligand>
</feature>
<dbReference type="NCBIfam" id="TIGR00287">
    <property type="entry name" value="cas1"/>
    <property type="match status" value="1"/>
</dbReference>
<dbReference type="NCBIfam" id="TIGR03639">
    <property type="entry name" value="cas1_NMENI"/>
    <property type="match status" value="1"/>
</dbReference>
<comment type="subunit">
    <text evidence="9 10">Homodimer, forms a heterotetramer with a Cas2 homodimer.</text>
</comment>
<evidence type="ECO:0000256" key="5">
    <source>
        <dbReference type="ARBA" id="ARBA00022842"/>
    </source>
</evidence>
<organism evidence="11 12">
    <name type="scientific">Corynebacterium diphtheriae bv. mitis</name>
    <dbReference type="NCBI Taxonomy" id="1806053"/>
    <lineage>
        <taxon>Bacteria</taxon>
        <taxon>Bacillati</taxon>
        <taxon>Actinomycetota</taxon>
        <taxon>Actinomycetes</taxon>
        <taxon>Mycobacteriales</taxon>
        <taxon>Corynebacteriaceae</taxon>
        <taxon>Corynebacterium</taxon>
    </lineage>
</organism>
<dbReference type="PANTHER" id="PTHR34353:SF2">
    <property type="entry name" value="CRISPR-ASSOCIATED ENDONUCLEASE CAS1 1"/>
    <property type="match status" value="1"/>
</dbReference>
<dbReference type="EC" id="3.1.-.-" evidence="10"/>
<dbReference type="HAMAP" id="MF_01470">
    <property type="entry name" value="Cas1"/>
    <property type="match status" value="1"/>
</dbReference>
<dbReference type="RefSeq" id="WP_003853357.1">
    <property type="nucleotide sequence ID" value="NZ_LSZF01000020.1"/>
</dbReference>
<dbReference type="GO" id="GO:0051607">
    <property type="term" value="P:defense response to virus"/>
    <property type="evidence" value="ECO:0007669"/>
    <property type="project" value="UniProtKB-UniRule"/>
</dbReference>
<keyword evidence="5 10" id="KW-0460">Magnesium</keyword>
<keyword evidence="7 10" id="KW-0238">DNA-binding</keyword>
<reference evidence="12" key="1">
    <citation type="submission" date="2016-02" db="EMBL/GenBank/DDBJ databases">
        <title>Genomic analyses of a collection of pathogenic Corynebacterium diphtheriae.</title>
        <authorList>
            <person name="Sangal V."/>
            <person name="Titov L."/>
        </authorList>
    </citation>
    <scope>NUCLEOTIDE SEQUENCE [LARGE SCALE GENOMIC DNA]</scope>
    <source>
        <strain evidence="12">1438</strain>
    </source>
</reference>
<evidence type="ECO:0000256" key="8">
    <source>
        <dbReference type="ARBA" id="ARBA00023211"/>
    </source>
</evidence>
<feature type="binding site" evidence="10">
    <location>
        <position position="150"/>
    </location>
    <ligand>
        <name>Mn(2+)</name>
        <dbReference type="ChEBI" id="CHEBI:29035"/>
    </ligand>
</feature>
<dbReference type="GO" id="GO:0043571">
    <property type="term" value="P:maintenance of CRISPR repeat elements"/>
    <property type="evidence" value="ECO:0007669"/>
    <property type="project" value="UniProtKB-UniRule"/>
</dbReference>
<keyword evidence="4 10" id="KW-0378">Hydrolase</keyword>
<dbReference type="Gene3D" id="1.20.120.920">
    <property type="entry name" value="CRISPR-associated endonuclease Cas1, C-terminal domain"/>
    <property type="match status" value="1"/>
</dbReference>
<keyword evidence="3 10" id="KW-0255">Endonuclease</keyword>
<dbReference type="GO" id="GO:0004520">
    <property type="term" value="F:DNA endonuclease activity"/>
    <property type="evidence" value="ECO:0007669"/>
    <property type="project" value="InterPro"/>
</dbReference>
<comment type="function">
    <text evidence="10">CRISPR (clustered regularly interspaced short palindromic repeat), is an adaptive immune system that provides protection against mobile genetic elements (viruses, transposable elements and conjugative plasmids). CRISPR clusters contain spacers, sequences complementary to antecedent mobile elements, and target invading nucleic acids. CRISPR clusters are transcribed and processed into CRISPR RNA (crRNA). Acts as a dsDNA endonuclease. Involved in the integration of spacer DNA into the CRISPR cassette.</text>
</comment>
<evidence type="ECO:0000256" key="9">
    <source>
        <dbReference type="ARBA" id="ARBA00038592"/>
    </source>
</evidence>
<feature type="binding site" evidence="10">
    <location>
        <position position="225"/>
    </location>
    <ligand>
        <name>Mn(2+)</name>
        <dbReference type="ChEBI" id="CHEBI:29035"/>
    </ligand>
</feature>
<evidence type="ECO:0000256" key="6">
    <source>
        <dbReference type="ARBA" id="ARBA00023118"/>
    </source>
</evidence>
<evidence type="ECO:0000313" key="11">
    <source>
        <dbReference type="EMBL" id="OWM35399.1"/>
    </source>
</evidence>
<dbReference type="InterPro" id="IPR050646">
    <property type="entry name" value="Cas1"/>
</dbReference>
<comment type="caution">
    <text evidence="11">The sequence shown here is derived from an EMBL/GenBank/DDBJ whole genome shotgun (WGS) entry which is preliminary data.</text>
</comment>
<dbReference type="AlphaFoldDB" id="A0A854NL80"/>
<dbReference type="CDD" id="cd09720">
    <property type="entry name" value="Cas1_II"/>
    <property type="match status" value="1"/>
</dbReference>
<evidence type="ECO:0000256" key="3">
    <source>
        <dbReference type="ARBA" id="ARBA00022759"/>
    </source>
</evidence>
<accession>A0A854NL80</accession>
<gene>
    <name evidence="10" type="primary">cas1</name>
    <name evidence="11" type="ORF">AY602_02655</name>
</gene>
<dbReference type="GO" id="GO:0003677">
    <property type="term" value="F:DNA binding"/>
    <property type="evidence" value="ECO:0007669"/>
    <property type="project" value="UniProtKB-KW"/>
</dbReference>
<keyword evidence="6 10" id="KW-0051">Antiviral defense</keyword>
<dbReference type="Proteomes" id="UP000197692">
    <property type="component" value="Unassembled WGS sequence"/>
</dbReference>
<keyword evidence="1 10" id="KW-0540">Nuclease</keyword>
<dbReference type="GO" id="GO:0046872">
    <property type="term" value="F:metal ion binding"/>
    <property type="evidence" value="ECO:0007669"/>
    <property type="project" value="UniProtKB-UniRule"/>
</dbReference>
<evidence type="ECO:0000256" key="4">
    <source>
        <dbReference type="ARBA" id="ARBA00022801"/>
    </source>
</evidence>
<evidence type="ECO:0000256" key="1">
    <source>
        <dbReference type="ARBA" id="ARBA00022722"/>
    </source>
</evidence>
<evidence type="ECO:0000256" key="2">
    <source>
        <dbReference type="ARBA" id="ARBA00022723"/>
    </source>
</evidence>
<evidence type="ECO:0000256" key="7">
    <source>
        <dbReference type="ARBA" id="ARBA00023125"/>
    </source>
</evidence>
<evidence type="ECO:0000313" key="12">
    <source>
        <dbReference type="Proteomes" id="UP000197692"/>
    </source>
</evidence>
<comment type="cofactor">
    <cofactor evidence="10">
        <name>Mg(2+)</name>
        <dbReference type="ChEBI" id="CHEBI:18420"/>
    </cofactor>
    <cofactor evidence="10">
        <name>Mn(2+)</name>
        <dbReference type="ChEBI" id="CHEBI:29035"/>
    </cofactor>
</comment>